<organism evidence="2 3">
    <name type="scientific">Carya illinoinensis</name>
    <name type="common">Pecan</name>
    <dbReference type="NCBI Taxonomy" id="32201"/>
    <lineage>
        <taxon>Eukaryota</taxon>
        <taxon>Viridiplantae</taxon>
        <taxon>Streptophyta</taxon>
        <taxon>Embryophyta</taxon>
        <taxon>Tracheophyta</taxon>
        <taxon>Spermatophyta</taxon>
        <taxon>Magnoliopsida</taxon>
        <taxon>eudicotyledons</taxon>
        <taxon>Gunneridae</taxon>
        <taxon>Pentapetalae</taxon>
        <taxon>rosids</taxon>
        <taxon>fabids</taxon>
        <taxon>Fagales</taxon>
        <taxon>Juglandaceae</taxon>
        <taxon>Carya</taxon>
    </lineage>
</organism>
<evidence type="ECO:0000313" key="3">
    <source>
        <dbReference type="Proteomes" id="UP000811246"/>
    </source>
</evidence>
<feature type="region of interest" description="Disordered" evidence="1">
    <location>
        <begin position="1"/>
        <end position="33"/>
    </location>
</feature>
<comment type="caution">
    <text evidence="2">The sequence shown here is derived from an EMBL/GenBank/DDBJ whole genome shotgun (WGS) entry which is preliminary data.</text>
</comment>
<accession>A0A922DVV1</accession>
<proteinExistence type="predicted"/>
<evidence type="ECO:0000256" key="1">
    <source>
        <dbReference type="SAM" id="MobiDB-lite"/>
    </source>
</evidence>
<sequence>MELEKIYNKRAREDDHHYEDHHDCPYKNSAKKQDLKGMKTLDSYIDFKENSDDSSNMKTLDSSLALEVGVFDFPWLKDGVISKSEDYRFEDAFFSSLIYDMNPTNSTDIEFSGKSLCQTSEELLYLPKNKSDDNLFRPVPEGDGSEMEGMDCIWSSLLSQPLQQGGVI</sequence>
<reference evidence="2" key="1">
    <citation type="submission" date="2021-01" db="EMBL/GenBank/DDBJ databases">
        <authorList>
            <person name="Lovell J.T."/>
            <person name="Bentley N."/>
            <person name="Bhattarai G."/>
            <person name="Jenkins J.W."/>
            <person name="Sreedasyam A."/>
            <person name="Alarcon Y."/>
            <person name="Bock C."/>
            <person name="Boston L."/>
            <person name="Carlson J."/>
            <person name="Cervantes K."/>
            <person name="Clermont K."/>
            <person name="Krom N."/>
            <person name="Kubenka K."/>
            <person name="Mamidi S."/>
            <person name="Mattison C."/>
            <person name="Monteros M."/>
            <person name="Pisani C."/>
            <person name="Plott C."/>
            <person name="Rajasekar S."/>
            <person name="Rhein H.S."/>
            <person name="Rohla C."/>
            <person name="Song M."/>
            <person name="Hilaire R.S."/>
            <person name="Shu S."/>
            <person name="Wells L."/>
            <person name="Wang X."/>
            <person name="Webber J."/>
            <person name="Heerema R.J."/>
            <person name="Klein P."/>
            <person name="Conner P."/>
            <person name="Grauke L."/>
            <person name="Grimwood J."/>
            <person name="Schmutz J."/>
            <person name="Randall J.J."/>
        </authorList>
    </citation>
    <scope>NUCLEOTIDE SEQUENCE</scope>
    <source>
        <tissue evidence="2">Leaf</tissue>
    </source>
</reference>
<protein>
    <submittedName>
        <fullName evidence="2">Uncharacterized protein</fullName>
    </submittedName>
</protein>
<name>A0A922DVV1_CARIL</name>
<gene>
    <name evidence="2" type="ORF">I3842_10G083200</name>
</gene>
<dbReference type="AlphaFoldDB" id="A0A922DVV1"/>
<evidence type="ECO:0000313" key="2">
    <source>
        <dbReference type="EMBL" id="KAG6691819.1"/>
    </source>
</evidence>
<dbReference type="Proteomes" id="UP000811246">
    <property type="component" value="Chromosome 10"/>
</dbReference>
<dbReference type="EMBL" id="CM031834">
    <property type="protein sequence ID" value="KAG6691819.1"/>
    <property type="molecule type" value="Genomic_DNA"/>
</dbReference>